<protein>
    <submittedName>
        <fullName evidence="8">Integrase family protein</fullName>
    </submittedName>
</protein>
<dbReference type="SUPFAM" id="SSF56349">
    <property type="entry name" value="DNA breaking-rejoining enzymes"/>
    <property type="match status" value="1"/>
</dbReference>
<dbReference type="AlphaFoldDB" id="N6UBX4"/>
<dbReference type="Proteomes" id="UP000012429">
    <property type="component" value="Unassembled WGS sequence"/>
</dbReference>
<dbReference type="InterPro" id="IPR050090">
    <property type="entry name" value="Tyrosine_recombinase_XerCD"/>
</dbReference>
<keyword evidence="3 5" id="KW-0238">DNA-binding</keyword>
<dbReference type="OrthoDB" id="8201432at2"/>
<evidence type="ECO:0000259" key="6">
    <source>
        <dbReference type="PROSITE" id="PS51898"/>
    </source>
</evidence>
<dbReference type="PANTHER" id="PTHR30349:SF64">
    <property type="entry name" value="PROPHAGE INTEGRASE INTD-RELATED"/>
    <property type="match status" value="1"/>
</dbReference>
<dbReference type="InterPro" id="IPR002104">
    <property type="entry name" value="Integrase_catalytic"/>
</dbReference>
<evidence type="ECO:0000259" key="7">
    <source>
        <dbReference type="PROSITE" id="PS51900"/>
    </source>
</evidence>
<evidence type="ECO:0000256" key="1">
    <source>
        <dbReference type="ARBA" id="ARBA00008857"/>
    </source>
</evidence>
<comment type="caution">
    <text evidence="8">The sequence shown here is derived from an EMBL/GenBank/DDBJ whole genome shotgun (WGS) entry which is preliminary data.</text>
</comment>
<dbReference type="Pfam" id="PF00589">
    <property type="entry name" value="Phage_integrase"/>
    <property type="match status" value="1"/>
</dbReference>
<dbReference type="InterPro" id="IPR044068">
    <property type="entry name" value="CB"/>
</dbReference>
<keyword evidence="4" id="KW-0233">DNA recombination</keyword>
<evidence type="ECO:0000256" key="4">
    <source>
        <dbReference type="ARBA" id="ARBA00023172"/>
    </source>
</evidence>
<dbReference type="InterPro" id="IPR011010">
    <property type="entry name" value="DNA_brk_join_enz"/>
</dbReference>
<feature type="domain" description="Core-binding (CB)" evidence="7">
    <location>
        <begin position="52"/>
        <end position="141"/>
    </location>
</feature>
<evidence type="ECO:0000313" key="8">
    <source>
        <dbReference type="EMBL" id="ENN87648.1"/>
    </source>
</evidence>
<dbReference type="GO" id="GO:0015074">
    <property type="term" value="P:DNA integration"/>
    <property type="evidence" value="ECO:0007669"/>
    <property type="project" value="UniProtKB-KW"/>
</dbReference>
<evidence type="ECO:0000256" key="3">
    <source>
        <dbReference type="ARBA" id="ARBA00023125"/>
    </source>
</evidence>
<gene>
    <name evidence="8" type="ORF">RHSP_45412</name>
</gene>
<evidence type="ECO:0000256" key="5">
    <source>
        <dbReference type="PROSITE-ProRule" id="PRU01248"/>
    </source>
</evidence>
<keyword evidence="2" id="KW-0229">DNA integration</keyword>
<dbReference type="PROSITE" id="PS51898">
    <property type="entry name" value="TYR_RECOMBINASE"/>
    <property type="match status" value="1"/>
</dbReference>
<feature type="domain" description="Tyr recombinase" evidence="6">
    <location>
        <begin position="163"/>
        <end position="339"/>
    </location>
</feature>
<comment type="similarity">
    <text evidence="1">Belongs to the 'phage' integrase family.</text>
</comment>
<sequence length="345" mass="39172">MRVELKGLHKTSKTLADGSKRDYYYAWKNGPRIKSAYGTTEFYDEYRRLTKERKSPDANSFQSIITLYKRSELPKRKPSTRRSYLQYIKLIEEEFGDMTIAAVEETGSRADFLEWRAEMADRPRTADLAWSVLQKIMAFGVHTEKLKRNPCLKAGRLAETGTRREIIWGPADIAKLREKSSQPVADVLTLALWTGQRQGDLLRLQWSAYDGTRIRLRQAKTGRYVTVLVSGELRTTLDRLKQANDERKVKTLTILTNSFGKQWTSDGFRTSWGKAIDAAKITGLTFHDLRGTFITRARRAGASIEDIAEASGHSIMDVRSVLETHYLAGDETAGDAVILKLEGKI</sequence>
<dbReference type="InterPro" id="IPR010998">
    <property type="entry name" value="Integrase_recombinase_N"/>
</dbReference>
<dbReference type="PATRIC" id="fig|363754.4.peg.2078"/>
<dbReference type="PROSITE" id="PS51900">
    <property type="entry name" value="CB"/>
    <property type="match status" value="1"/>
</dbReference>
<dbReference type="GO" id="GO:0003677">
    <property type="term" value="F:DNA binding"/>
    <property type="evidence" value="ECO:0007669"/>
    <property type="project" value="UniProtKB-UniRule"/>
</dbReference>
<proteinExistence type="inferred from homology"/>
<dbReference type="EMBL" id="AQHN01000055">
    <property type="protein sequence ID" value="ENN87648.1"/>
    <property type="molecule type" value="Genomic_DNA"/>
</dbReference>
<name>N6UBX4_9HYPH</name>
<dbReference type="Gene3D" id="1.10.150.130">
    <property type="match status" value="1"/>
</dbReference>
<reference evidence="8 9" key="1">
    <citation type="journal article" date="2012" name="BMC Genomics">
        <title>Genomic basis of broad host range and environmental adaptability of Rhizobium tropici CIAT 899 and Rhizobium sp. PRF 81 which are used in inoculants for common bean (Phaseolus vulgaris L.).</title>
        <authorList>
            <person name="Ormeno-Orrillo E."/>
            <person name="Menna P."/>
            <person name="Almeida L.G."/>
            <person name="Ollero F.J."/>
            <person name="Nicolas M.F."/>
            <person name="Pains Rodrigues E."/>
            <person name="Shigueyoshi Nakatani A."/>
            <person name="Silva Batista J.S."/>
            <person name="Oliveira Chueire L.M."/>
            <person name="Souza R.C."/>
            <person name="Ribeiro Vasconcelos A.T."/>
            <person name="Megias M."/>
            <person name="Hungria M."/>
            <person name="Martinez-Romero E."/>
        </authorList>
    </citation>
    <scope>NUCLEOTIDE SEQUENCE [LARGE SCALE GENOMIC DNA]</scope>
    <source>
        <strain evidence="8 9">PRF 81</strain>
    </source>
</reference>
<accession>N6UBX4</accession>
<dbReference type="Gene3D" id="1.10.443.10">
    <property type="entry name" value="Intergrase catalytic core"/>
    <property type="match status" value="1"/>
</dbReference>
<evidence type="ECO:0000313" key="9">
    <source>
        <dbReference type="Proteomes" id="UP000012429"/>
    </source>
</evidence>
<evidence type="ECO:0000256" key="2">
    <source>
        <dbReference type="ARBA" id="ARBA00022908"/>
    </source>
</evidence>
<dbReference type="InterPro" id="IPR013762">
    <property type="entry name" value="Integrase-like_cat_sf"/>
</dbReference>
<keyword evidence="9" id="KW-1185">Reference proteome</keyword>
<organism evidence="8 9">
    <name type="scientific">Rhizobium freirei PRF 81</name>
    <dbReference type="NCBI Taxonomy" id="363754"/>
    <lineage>
        <taxon>Bacteria</taxon>
        <taxon>Pseudomonadati</taxon>
        <taxon>Pseudomonadota</taxon>
        <taxon>Alphaproteobacteria</taxon>
        <taxon>Hyphomicrobiales</taxon>
        <taxon>Rhizobiaceae</taxon>
        <taxon>Rhizobium/Agrobacterium group</taxon>
        <taxon>Rhizobium</taxon>
    </lineage>
</organism>
<dbReference type="STRING" id="363754.RHSP_45412"/>
<dbReference type="RefSeq" id="WP_004115777.1">
    <property type="nucleotide sequence ID" value="NZ_AQHN01000055.1"/>
</dbReference>
<dbReference type="PANTHER" id="PTHR30349">
    <property type="entry name" value="PHAGE INTEGRASE-RELATED"/>
    <property type="match status" value="1"/>
</dbReference>
<dbReference type="GO" id="GO:0006310">
    <property type="term" value="P:DNA recombination"/>
    <property type="evidence" value="ECO:0007669"/>
    <property type="project" value="UniProtKB-KW"/>
</dbReference>